<protein>
    <submittedName>
        <fullName evidence="1">Uncharacterized protein</fullName>
    </submittedName>
</protein>
<accession>A0A1T5EDW1</accession>
<gene>
    <name evidence="1" type="ORF">SAMN05660776_3152</name>
</gene>
<name>A0A1T5EDW1_9FLAO</name>
<dbReference type="AlphaFoldDB" id="A0A1T5EDW1"/>
<proteinExistence type="predicted"/>
<dbReference type="STRING" id="241145.SAMN05660776_3152"/>
<dbReference type="Proteomes" id="UP000190230">
    <property type="component" value="Unassembled WGS sequence"/>
</dbReference>
<dbReference type="EMBL" id="FUYY01000009">
    <property type="protein sequence ID" value="SKB81905.1"/>
    <property type="molecule type" value="Genomic_DNA"/>
</dbReference>
<evidence type="ECO:0000313" key="2">
    <source>
        <dbReference type="Proteomes" id="UP000190230"/>
    </source>
</evidence>
<evidence type="ECO:0000313" key="1">
    <source>
        <dbReference type="EMBL" id="SKB81905.1"/>
    </source>
</evidence>
<reference evidence="2" key="1">
    <citation type="submission" date="2017-02" db="EMBL/GenBank/DDBJ databases">
        <authorList>
            <person name="Varghese N."/>
            <person name="Submissions S."/>
        </authorList>
    </citation>
    <scope>NUCLEOTIDE SEQUENCE [LARGE SCALE GENOMIC DNA]</scope>
    <source>
        <strain evidence="2">DSM 23405</strain>
    </source>
</reference>
<keyword evidence="2" id="KW-1185">Reference proteome</keyword>
<sequence>MIQLILQVLLVVFNLGEPVVKNDKMVKDYIECHQILTRKCTVAFYEC</sequence>
<organism evidence="1 2">
    <name type="scientific">Salegentibacter holothuriorum</name>
    <dbReference type="NCBI Taxonomy" id="241145"/>
    <lineage>
        <taxon>Bacteria</taxon>
        <taxon>Pseudomonadati</taxon>
        <taxon>Bacteroidota</taxon>
        <taxon>Flavobacteriia</taxon>
        <taxon>Flavobacteriales</taxon>
        <taxon>Flavobacteriaceae</taxon>
        <taxon>Salegentibacter</taxon>
    </lineage>
</organism>